<dbReference type="SUPFAM" id="SSF52047">
    <property type="entry name" value="RNI-like"/>
    <property type="match status" value="1"/>
</dbReference>
<feature type="compositionally biased region" description="Polar residues" evidence="1">
    <location>
        <begin position="1310"/>
        <end position="1341"/>
    </location>
</feature>
<feature type="region of interest" description="Disordered" evidence="1">
    <location>
        <begin position="1298"/>
        <end position="1445"/>
    </location>
</feature>
<feature type="compositionally biased region" description="Low complexity" evidence="1">
    <location>
        <begin position="1040"/>
        <end position="1055"/>
    </location>
</feature>
<feature type="compositionally biased region" description="Polar residues" evidence="1">
    <location>
        <begin position="795"/>
        <end position="806"/>
    </location>
</feature>
<feature type="compositionally biased region" description="Low complexity" evidence="1">
    <location>
        <begin position="550"/>
        <end position="564"/>
    </location>
</feature>
<name>F9WJ07_TRYCI</name>
<dbReference type="PROSITE" id="PS51450">
    <property type="entry name" value="LRR"/>
    <property type="match status" value="1"/>
</dbReference>
<dbReference type="InterPro" id="IPR001611">
    <property type="entry name" value="Leu-rich_rpt"/>
</dbReference>
<accession>F9WJ07</accession>
<protein>
    <submittedName>
        <fullName evidence="2">WGS project CAEQ00000000 data, annotated contig 859</fullName>
    </submittedName>
</protein>
<organism evidence="2 3">
    <name type="scientific">Trypanosoma congolense (strain IL3000)</name>
    <dbReference type="NCBI Taxonomy" id="1068625"/>
    <lineage>
        <taxon>Eukaryota</taxon>
        <taxon>Discoba</taxon>
        <taxon>Euglenozoa</taxon>
        <taxon>Kinetoplastea</taxon>
        <taxon>Metakinetoplastina</taxon>
        <taxon>Trypanosomatida</taxon>
        <taxon>Trypanosomatidae</taxon>
        <taxon>Trypanosoma</taxon>
        <taxon>Nannomonas</taxon>
    </lineage>
</organism>
<feature type="region of interest" description="Disordered" evidence="1">
    <location>
        <begin position="1546"/>
        <end position="1573"/>
    </location>
</feature>
<dbReference type="Proteomes" id="UP000000702">
    <property type="component" value="Unassembled WGS sequence"/>
</dbReference>
<dbReference type="OMA" id="LPDMPCE"/>
<keyword evidence="3" id="KW-1185">Reference proteome</keyword>
<gene>
    <name evidence="2" type="ORF">TCIL3000_0_21360</name>
</gene>
<reference evidence="2 3" key="2">
    <citation type="journal article" date="2012" name="Proc. Natl. Acad. Sci. U.S.A.">
        <title>Antigenic diversity is generated by distinct evolutionary mechanisms in African trypanosome species.</title>
        <authorList>
            <person name="Jackson A.P."/>
            <person name="Berry A."/>
            <person name="Aslett M."/>
            <person name="Allison H.C."/>
            <person name="Burton P."/>
            <person name="Vavrova-Anderson J."/>
            <person name="Brown R."/>
            <person name="Browne H."/>
            <person name="Corton N."/>
            <person name="Hauser H."/>
            <person name="Gamble J."/>
            <person name="Gilderthorp R."/>
            <person name="Marcello L."/>
            <person name="McQuillan J."/>
            <person name="Otto T.D."/>
            <person name="Quail M.A."/>
            <person name="Sanders M.J."/>
            <person name="van Tonder A."/>
            <person name="Ginger M.L."/>
            <person name="Field M.C."/>
            <person name="Barry J.D."/>
            <person name="Hertz-Fowler C."/>
            <person name="Berriman M."/>
        </authorList>
    </citation>
    <scope>NUCLEOTIDE SEQUENCE [LARGE SCALE GENOMIC DNA]</scope>
    <source>
        <strain evidence="2 3">IL3000</strain>
    </source>
</reference>
<evidence type="ECO:0000313" key="2">
    <source>
        <dbReference type="EMBL" id="CCD17308.1"/>
    </source>
</evidence>
<feature type="region of interest" description="Disordered" evidence="1">
    <location>
        <begin position="1027"/>
        <end position="1080"/>
    </location>
</feature>
<sequence length="1747" mass="189690">MNPVCVLVELEGWRDFYHLRQRLGGDGYKTTAVDVQPWLDEEEARVYRHLARCFFYPAQQEPPSSELKEIADSFVRMLKETVVRPLRRLCSVVPDCLELRVCNEPWRKCAGHGNSLSLSPLAGVDAEVKRTSTDELSRCHRAMRWRWSDFFCGKDSFSGKAVLEGETVSPSFEQWDATTLSSMRRVGDAISEVQKDLMLMLNNMGEGNIGRALDSSTGGVRNSLWPELVRLIENAFNSVVSDIVELILWCIQQSLLGEGVFSGRPMFTLKAFWHYSSRRVALSPSPAEVHERLMKRVKKELIWNVVPEFGLHEMVKRELPIAARVGKTSLRNRLMEEGSIKRMWDSIHFTVSRRCDELQETLRSLTEAYAFYFSNEKELPRMTYQRLWEIRKGLKDLMVEPLHPVESGVFAIHQESLHQVATEKVETIFRMVEGESKYASTMNTEAITGARWDALRGEGQLGSLTLSLNERLDQFHHQHKMQGKYSRGLDPMAHISRFVKEQKDDENRIRSELKVLLSRGRTTATVSDVAGIAKAASTAITEEITGNTASGPPRSSSLLPSDAVTSRVGSSRSLVVGTDALEGTRPMNAAATPSPVDVKALYPIEGDSLPPRASLPVTAPSAQEYKGNERPPLMSSELAAAIPRQSFVGRVKGCSSASQSGQHIQFSRLSSECPNRPIRSADAGQKVPERSAPGPANWRPSSTTAAMTQVKIQKNKDPLRSTSASNCFVASGKQDVGGTQQVINTTVRPASRVLKQQGTHTSTVQKPPSSPAHYTGAASEQEVKTVSEGELSVVETVSSDRSTAGPVSQVARRMSDATPPTADPAGKAPVEELVSTEFNITADQALVERVRAFKKLLPFVPDMPCEGIFIEDINLSNARLEASINRMRAVRGCATVLCNYREIALVEDSVCEVVESLAQELATATCRILARFPFLEGRVCGVLLANLQVLETDEEFQSLYTLYRSLSEEKRSTESVECCLRARAQALAKESPYVVPPERYNGHVIVPQVVGGGSTAGASQCSPGCFPRGHQTGGEGPYEPLQGGAPPVPLPGVAQRSPRSALSKLPMPSPPAVAAEGPANAMPQPRFVRNIHVHEDRETDRCDVASRGSMLCPATISTIQVRRSLSPDGNRLSVGRLSGSGDRSLANSRVPSRGVACHQQTVASAATCAPRGAGADEISGTSTTHVNKPPIHPLSPMKNYAELAPSRGGVSQWRSAPSNTVQEAAPLAQYSRVGEAPHGVGETSNGNALPSAGKTGFFENIERGLMDERIQLQELEAILKQAIDPKQTLNDVKARAQELGELRPMGKRGSGQQSQGLMEQNSQPSDSSVSTGRLSASSQSRWAAPSPSLLFKAKSAPLPPSSSRLNNEHPTAPLQRSLAGDANTTQNQPHSTADSREGVGQGIVIPPQHAGGGNGCPDKRGASEVTSADSRTNQRDGSLETTISSSGGVSAELRNTQLWYKGKQAEEVYPGGVKTISNAVVKSSWGTVTDNVEEEQDRERLPSVPHAFPWGKLGGLLRKPQTPQNGRAPWGRFTLSAGSSKNITLPNALSGTCSTPQSREGESSVSSPFPSLGPTATTDMYAARVQDQEAKGLSLAGLTFRQRYIEFCRQGGIKPNSMLMRLFPDKQGISVMRIDTSMNYVGPKGFYPILQALRGNAGLEYLNLSHNNLENDEVVELVNVLLTDSGASLVFLDLSNNPVSLVGGAALLRLAQSNPLLSTIRVKGTLIPQQVCRTIQEACDANTARAQ</sequence>
<comment type="caution">
    <text evidence="2">The sequence shown here is derived from an EMBL/GenBank/DDBJ whole genome shotgun (WGS) entry which is preliminary data.</text>
</comment>
<evidence type="ECO:0000256" key="1">
    <source>
        <dbReference type="SAM" id="MobiDB-lite"/>
    </source>
</evidence>
<feature type="region of interest" description="Disordered" evidence="1">
    <location>
        <begin position="751"/>
        <end position="827"/>
    </location>
</feature>
<evidence type="ECO:0000313" key="3">
    <source>
        <dbReference type="Proteomes" id="UP000000702"/>
    </source>
</evidence>
<feature type="region of interest" description="Disordered" evidence="1">
    <location>
        <begin position="1126"/>
        <end position="1152"/>
    </location>
</feature>
<proteinExistence type="predicted"/>
<feature type="compositionally biased region" description="Polar residues" evidence="1">
    <location>
        <begin position="751"/>
        <end position="767"/>
    </location>
</feature>
<feature type="region of interest" description="Disordered" evidence="1">
    <location>
        <begin position="659"/>
        <end position="704"/>
    </location>
</feature>
<feature type="compositionally biased region" description="Polar residues" evidence="1">
    <location>
        <begin position="659"/>
        <end position="673"/>
    </location>
</feature>
<dbReference type="EMBL" id="CAEQ01002669">
    <property type="protein sequence ID" value="CCD17308.1"/>
    <property type="molecule type" value="Genomic_DNA"/>
</dbReference>
<dbReference type="InterPro" id="IPR032675">
    <property type="entry name" value="LRR_dom_sf"/>
</dbReference>
<dbReference type="Gene3D" id="3.80.10.10">
    <property type="entry name" value="Ribonuclease Inhibitor"/>
    <property type="match status" value="1"/>
</dbReference>
<feature type="region of interest" description="Disordered" evidence="1">
    <location>
        <begin position="544"/>
        <end position="564"/>
    </location>
</feature>
<dbReference type="VEuPathDB" id="TriTrypDB:TcIL3000_0_21360"/>
<feature type="compositionally biased region" description="Polar residues" evidence="1">
    <location>
        <begin position="1382"/>
        <end position="1392"/>
    </location>
</feature>
<reference evidence="3" key="1">
    <citation type="submission" date="2011-07" db="EMBL/GenBank/DDBJ databases">
        <title>Divergent evolution of antigenic variation in African trypanosomes.</title>
        <authorList>
            <person name="Jackson A.P."/>
            <person name="Berry A."/>
            <person name="Allison H.C."/>
            <person name="Burton P."/>
            <person name="Anderson J."/>
            <person name="Aslett M."/>
            <person name="Brown R."/>
            <person name="Corton N."/>
            <person name="Harris D."/>
            <person name="Hauser H."/>
            <person name="Gamble J."/>
            <person name="Gilderthorp R."/>
            <person name="McQuillan J."/>
            <person name="Quail M.A."/>
            <person name="Sanders M."/>
            <person name="Van Tonder A."/>
            <person name="Ginger M.L."/>
            <person name="Donelson J.E."/>
            <person name="Field M.C."/>
            <person name="Barry J.D."/>
            <person name="Berriman M."/>
            <person name="Hertz-Fowler C."/>
        </authorList>
    </citation>
    <scope>NUCLEOTIDE SEQUENCE [LARGE SCALE GENOMIC DNA]</scope>
    <source>
        <strain evidence="3">IL3000</strain>
    </source>
</reference>